<organism evidence="1 2">
    <name type="scientific">Caerostris darwini</name>
    <dbReference type="NCBI Taxonomy" id="1538125"/>
    <lineage>
        <taxon>Eukaryota</taxon>
        <taxon>Metazoa</taxon>
        <taxon>Ecdysozoa</taxon>
        <taxon>Arthropoda</taxon>
        <taxon>Chelicerata</taxon>
        <taxon>Arachnida</taxon>
        <taxon>Araneae</taxon>
        <taxon>Araneomorphae</taxon>
        <taxon>Entelegynae</taxon>
        <taxon>Araneoidea</taxon>
        <taxon>Araneidae</taxon>
        <taxon>Caerostris</taxon>
    </lineage>
</organism>
<dbReference type="EMBL" id="BPLQ01009677">
    <property type="protein sequence ID" value="GIY45890.1"/>
    <property type="molecule type" value="Genomic_DNA"/>
</dbReference>
<dbReference type="Proteomes" id="UP001054837">
    <property type="component" value="Unassembled WGS sequence"/>
</dbReference>
<name>A0AAV4TM24_9ARAC</name>
<keyword evidence="2" id="KW-1185">Reference proteome</keyword>
<evidence type="ECO:0000313" key="1">
    <source>
        <dbReference type="EMBL" id="GIY45890.1"/>
    </source>
</evidence>
<evidence type="ECO:0000313" key="2">
    <source>
        <dbReference type="Proteomes" id="UP001054837"/>
    </source>
</evidence>
<sequence>MTELSLTQCSTSHEFLEHPFGRITGLVILTDFEEVVDENKEMESRILLSSVSSSQLRKSSQSGDCDKK</sequence>
<comment type="caution">
    <text evidence="1">The sequence shown here is derived from an EMBL/GenBank/DDBJ whole genome shotgun (WGS) entry which is preliminary data.</text>
</comment>
<proteinExistence type="predicted"/>
<protein>
    <submittedName>
        <fullName evidence="1">Uncharacterized protein</fullName>
    </submittedName>
</protein>
<accession>A0AAV4TM24</accession>
<dbReference type="AlphaFoldDB" id="A0AAV4TM24"/>
<gene>
    <name evidence="1" type="ORF">CDAR_226601</name>
</gene>
<reference evidence="1 2" key="1">
    <citation type="submission" date="2021-06" db="EMBL/GenBank/DDBJ databases">
        <title>Caerostris darwini draft genome.</title>
        <authorList>
            <person name="Kono N."/>
            <person name="Arakawa K."/>
        </authorList>
    </citation>
    <scope>NUCLEOTIDE SEQUENCE [LARGE SCALE GENOMIC DNA]</scope>
</reference>